<dbReference type="InterPro" id="IPR027417">
    <property type="entry name" value="P-loop_NTPase"/>
</dbReference>
<dbReference type="SUPFAM" id="SSF52047">
    <property type="entry name" value="RNI-like"/>
    <property type="match status" value="1"/>
</dbReference>
<dbReference type="InterPro" id="IPR002182">
    <property type="entry name" value="NB-ARC"/>
</dbReference>
<sequence length="202" mass="22595">MEFVAWKNHVDRVRFKFFLELNNGRGVPILAWPIRDDPFHDAKLIDDGAISESEVTRKVTNKFGGPSITEGFVLTEPQVYGRDKEEDEIVKILINNVSAAQELSVLPIVGMGGLGKTTLAQMVFNDQRSLPEEGAKGLTSLTLLSVYDCEMLKCLPEGLQHLTALTSLTIMMCPTLIKRCEKGIGEDWHKIAHIPYLDLRNN</sequence>
<accession>A0A9J5XZ88</accession>
<comment type="caution">
    <text evidence="3">The sequence shown here is derived from an EMBL/GenBank/DDBJ whole genome shotgun (WGS) entry which is preliminary data.</text>
</comment>
<dbReference type="GO" id="GO:0043531">
    <property type="term" value="F:ADP binding"/>
    <property type="evidence" value="ECO:0007669"/>
    <property type="project" value="InterPro"/>
</dbReference>
<dbReference type="PANTHER" id="PTHR36766:SF42">
    <property type="entry name" value="NB-ARC DOMAIN DISEASE RESISTANCE PROTEIN"/>
    <property type="match status" value="1"/>
</dbReference>
<dbReference type="AlphaFoldDB" id="A0A9J5XZ88"/>
<keyword evidence="1" id="KW-0611">Plant defense</keyword>
<dbReference type="EMBL" id="JACXVP010000008">
    <property type="protein sequence ID" value="KAG5592460.1"/>
    <property type="molecule type" value="Genomic_DNA"/>
</dbReference>
<protein>
    <recommendedName>
        <fullName evidence="2">NB-ARC domain-containing protein</fullName>
    </recommendedName>
</protein>
<evidence type="ECO:0000313" key="3">
    <source>
        <dbReference type="EMBL" id="KAG5592460.1"/>
    </source>
</evidence>
<organism evidence="3 4">
    <name type="scientific">Solanum commersonii</name>
    <name type="common">Commerson's wild potato</name>
    <name type="synonym">Commerson's nightshade</name>
    <dbReference type="NCBI Taxonomy" id="4109"/>
    <lineage>
        <taxon>Eukaryota</taxon>
        <taxon>Viridiplantae</taxon>
        <taxon>Streptophyta</taxon>
        <taxon>Embryophyta</taxon>
        <taxon>Tracheophyta</taxon>
        <taxon>Spermatophyta</taxon>
        <taxon>Magnoliopsida</taxon>
        <taxon>eudicotyledons</taxon>
        <taxon>Gunneridae</taxon>
        <taxon>Pentapetalae</taxon>
        <taxon>asterids</taxon>
        <taxon>lamiids</taxon>
        <taxon>Solanales</taxon>
        <taxon>Solanaceae</taxon>
        <taxon>Solanoideae</taxon>
        <taxon>Solaneae</taxon>
        <taxon>Solanum</taxon>
    </lineage>
</organism>
<dbReference type="Pfam" id="PF00931">
    <property type="entry name" value="NB-ARC"/>
    <property type="match status" value="1"/>
</dbReference>
<keyword evidence="4" id="KW-1185">Reference proteome</keyword>
<evidence type="ECO:0000313" key="4">
    <source>
        <dbReference type="Proteomes" id="UP000824120"/>
    </source>
</evidence>
<evidence type="ECO:0000259" key="2">
    <source>
        <dbReference type="Pfam" id="PF00931"/>
    </source>
</evidence>
<gene>
    <name evidence="3" type="ORF">H5410_042974</name>
</gene>
<proteinExistence type="predicted"/>
<dbReference type="GO" id="GO:0006952">
    <property type="term" value="P:defense response"/>
    <property type="evidence" value="ECO:0007669"/>
    <property type="project" value="UniProtKB-KW"/>
</dbReference>
<name>A0A9J5XZ88_SOLCO</name>
<dbReference type="Gene3D" id="3.40.50.300">
    <property type="entry name" value="P-loop containing nucleotide triphosphate hydrolases"/>
    <property type="match status" value="1"/>
</dbReference>
<dbReference type="Proteomes" id="UP000824120">
    <property type="component" value="Chromosome 8"/>
</dbReference>
<dbReference type="OrthoDB" id="1928346at2759"/>
<dbReference type="PANTHER" id="PTHR36766">
    <property type="entry name" value="PLANT BROAD-SPECTRUM MILDEW RESISTANCE PROTEIN RPW8"/>
    <property type="match status" value="1"/>
</dbReference>
<dbReference type="SUPFAM" id="SSF52540">
    <property type="entry name" value="P-loop containing nucleoside triphosphate hydrolases"/>
    <property type="match status" value="1"/>
</dbReference>
<feature type="domain" description="NB-ARC" evidence="2">
    <location>
        <begin position="90"/>
        <end position="128"/>
    </location>
</feature>
<reference evidence="3 4" key="1">
    <citation type="submission" date="2020-09" db="EMBL/GenBank/DDBJ databases">
        <title>De no assembly of potato wild relative species, Solanum commersonii.</title>
        <authorList>
            <person name="Cho K."/>
        </authorList>
    </citation>
    <scope>NUCLEOTIDE SEQUENCE [LARGE SCALE GENOMIC DNA]</scope>
    <source>
        <strain evidence="3">LZ3.2</strain>
        <tissue evidence="3">Leaf</tissue>
    </source>
</reference>
<evidence type="ECO:0000256" key="1">
    <source>
        <dbReference type="ARBA" id="ARBA00022821"/>
    </source>
</evidence>